<keyword evidence="2" id="KW-1185">Reference proteome</keyword>
<evidence type="ECO:0000313" key="1">
    <source>
        <dbReference type="EMBL" id="KAK7291603.1"/>
    </source>
</evidence>
<comment type="caution">
    <text evidence="1">The sequence shown here is derived from an EMBL/GenBank/DDBJ whole genome shotgun (WGS) entry which is preliminary data.</text>
</comment>
<dbReference type="EMBL" id="JAYWIO010000001">
    <property type="protein sequence ID" value="KAK7291603.1"/>
    <property type="molecule type" value="Genomic_DNA"/>
</dbReference>
<protein>
    <submittedName>
        <fullName evidence="1">Uncharacterized protein</fullName>
    </submittedName>
</protein>
<dbReference type="Proteomes" id="UP001372338">
    <property type="component" value="Unassembled WGS sequence"/>
</dbReference>
<gene>
    <name evidence="1" type="ORF">RIF29_06877</name>
</gene>
<organism evidence="1 2">
    <name type="scientific">Crotalaria pallida</name>
    <name type="common">Smooth rattlebox</name>
    <name type="synonym">Crotalaria striata</name>
    <dbReference type="NCBI Taxonomy" id="3830"/>
    <lineage>
        <taxon>Eukaryota</taxon>
        <taxon>Viridiplantae</taxon>
        <taxon>Streptophyta</taxon>
        <taxon>Embryophyta</taxon>
        <taxon>Tracheophyta</taxon>
        <taxon>Spermatophyta</taxon>
        <taxon>Magnoliopsida</taxon>
        <taxon>eudicotyledons</taxon>
        <taxon>Gunneridae</taxon>
        <taxon>Pentapetalae</taxon>
        <taxon>rosids</taxon>
        <taxon>fabids</taxon>
        <taxon>Fabales</taxon>
        <taxon>Fabaceae</taxon>
        <taxon>Papilionoideae</taxon>
        <taxon>50 kb inversion clade</taxon>
        <taxon>genistoids sensu lato</taxon>
        <taxon>core genistoids</taxon>
        <taxon>Crotalarieae</taxon>
        <taxon>Crotalaria</taxon>
    </lineage>
</organism>
<dbReference type="PANTHER" id="PTHR38224">
    <property type="entry name" value="PHLOEM SPECIFIC PROTEIN"/>
    <property type="match status" value="1"/>
</dbReference>
<dbReference type="PANTHER" id="PTHR38224:SF1">
    <property type="entry name" value="PHLOEM SPECIFIC PROTEIN"/>
    <property type="match status" value="1"/>
</dbReference>
<sequence length="106" mass="12769">MLRSQDYHAHISKVQRTPSVLTDVPRYPNAHLAFNKKVVYDEDEGYHHHTGEREKVEVIEYDQTTFPANEVDEVVYQEEVDVETNQYYPRKNRGRFELQKWKTFRP</sequence>
<proteinExistence type="predicted"/>
<accession>A0AAN9PAK1</accession>
<evidence type="ECO:0000313" key="2">
    <source>
        <dbReference type="Proteomes" id="UP001372338"/>
    </source>
</evidence>
<name>A0AAN9PAK1_CROPI</name>
<dbReference type="AlphaFoldDB" id="A0AAN9PAK1"/>
<reference evidence="1 2" key="1">
    <citation type="submission" date="2024-01" db="EMBL/GenBank/DDBJ databases">
        <title>The genomes of 5 underutilized Papilionoideae crops provide insights into root nodulation and disease resistanc.</title>
        <authorList>
            <person name="Yuan L."/>
        </authorList>
    </citation>
    <scope>NUCLEOTIDE SEQUENCE [LARGE SCALE GENOMIC DNA]</scope>
    <source>
        <strain evidence="1">ZHUSHIDOU_FW_LH</strain>
        <tissue evidence="1">Leaf</tissue>
    </source>
</reference>